<feature type="compositionally biased region" description="Basic and acidic residues" evidence="1">
    <location>
        <begin position="112"/>
        <end position="124"/>
    </location>
</feature>
<comment type="caution">
    <text evidence="2">The sequence shown here is derived from an EMBL/GenBank/DDBJ whole genome shotgun (WGS) entry which is preliminary data.</text>
</comment>
<organism evidence="2 3">
    <name type="scientific">Cotesia glomerata</name>
    <name type="common">Lepidopteran parasitic wasp</name>
    <name type="synonym">Apanteles glomeratus</name>
    <dbReference type="NCBI Taxonomy" id="32391"/>
    <lineage>
        <taxon>Eukaryota</taxon>
        <taxon>Metazoa</taxon>
        <taxon>Ecdysozoa</taxon>
        <taxon>Arthropoda</taxon>
        <taxon>Hexapoda</taxon>
        <taxon>Insecta</taxon>
        <taxon>Pterygota</taxon>
        <taxon>Neoptera</taxon>
        <taxon>Endopterygota</taxon>
        <taxon>Hymenoptera</taxon>
        <taxon>Apocrita</taxon>
        <taxon>Ichneumonoidea</taxon>
        <taxon>Braconidae</taxon>
        <taxon>Microgastrinae</taxon>
        <taxon>Cotesia</taxon>
    </lineage>
</organism>
<reference evidence="2 3" key="1">
    <citation type="journal article" date="2021" name="J. Hered.">
        <title>A chromosome-level genome assembly of the parasitoid wasp, Cotesia glomerata (Hymenoptera: Braconidae).</title>
        <authorList>
            <person name="Pinto B.J."/>
            <person name="Weis J.J."/>
            <person name="Gamble T."/>
            <person name="Ode P.J."/>
            <person name="Paul R."/>
            <person name="Zaspel J.M."/>
        </authorList>
    </citation>
    <scope>NUCLEOTIDE SEQUENCE [LARGE SCALE GENOMIC DNA]</scope>
    <source>
        <strain evidence="2">CgM1</strain>
    </source>
</reference>
<dbReference type="AlphaFoldDB" id="A0AAV7I539"/>
<evidence type="ECO:0000313" key="3">
    <source>
        <dbReference type="Proteomes" id="UP000826195"/>
    </source>
</evidence>
<dbReference type="Proteomes" id="UP000826195">
    <property type="component" value="Unassembled WGS sequence"/>
</dbReference>
<proteinExistence type="predicted"/>
<feature type="compositionally biased region" description="Low complexity" evidence="1">
    <location>
        <begin position="125"/>
        <end position="134"/>
    </location>
</feature>
<feature type="region of interest" description="Disordered" evidence="1">
    <location>
        <begin position="106"/>
        <end position="144"/>
    </location>
</feature>
<dbReference type="EMBL" id="JAHXZJ010002237">
    <property type="protein sequence ID" value="KAH0546414.1"/>
    <property type="molecule type" value="Genomic_DNA"/>
</dbReference>
<evidence type="ECO:0000256" key="1">
    <source>
        <dbReference type="SAM" id="MobiDB-lite"/>
    </source>
</evidence>
<name>A0AAV7I539_COTGL</name>
<protein>
    <submittedName>
        <fullName evidence="2">Uncharacterized protein</fullName>
    </submittedName>
</protein>
<accession>A0AAV7I539</accession>
<sequence length="144" mass="16193">MTRPFQISSDAMNALESSFDVTPQAQNPLPPSGKLKTLKPIIVKTQSNANHNPLLIKCNKILEEVLAKINSMDQGMQRIEAKLELHDTLLNDNKGLCQRYVSSIKSGGKSTDFYERAYERRPENTNETQGNENTPPEERDMSDS</sequence>
<keyword evidence="3" id="KW-1185">Reference proteome</keyword>
<gene>
    <name evidence="2" type="ORF">KQX54_009351</name>
</gene>
<evidence type="ECO:0000313" key="2">
    <source>
        <dbReference type="EMBL" id="KAH0546414.1"/>
    </source>
</evidence>